<organism evidence="2 3">
    <name type="scientific">Acanthamoeba castellanii (strain ATCC 30010 / Neff)</name>
    <dbReference type="NCBI Taxonomy" id="1257118"/>
    <lineage>
        <taxon>Eukaryota</taxon>
        <taxon>Amoebozoa</taxon>
        <taxon>Discosea</taxon>
        <taxon>Longamoebia</taxon>
        <taxon>Centramoebida</taxon>
        <taxon>Acanthamoebidae</taxon>
        <taxon>Acanthamoeba</taxon>
    </lineage>
</organism>
<dbReference type="InterPro" id="IPR036223">
    <property type="entry name" value="CAP_C_sf"/>
</dbReference>
<dbReference type="GeneID" id="14924374"/>
<dbReference type="PANTHER" id="PTHR33747">
    <property type="entry name" value="UPF0225 PROTEIN SCO1677"/>
    <property type="match status" value="1"/>
</dbReference>
<dbReference type="OrthoDB" id="2522835at2759"/>
<dbReference type="RefSeq" id="XP_004352928.1">
    <property type="nucleotide sequence ID" value="XM_004352876.1"/>
</dbReference>
<dbReference type="GO" id="GO:0003779">
    <property type="term" value="F:actin binding"/>
    <property type="evidence" value="ECO:0007669"/>
    <property type="project" value="InterPro"/>
</dbReference>
<sequence length="277" mass="31491">MEAPKTEVPAGVVVNKDDTEFTEEEKQRIEQALAETQQKNQVFLVTGEKGTTKAYEADAYTDGATVYFKDCHDGTYTITGPCTKVLVERCTNFKLQLDGHIKTETLEIWRCENAHLQINVPIKTLQADLSKKLSLVYKSKDIYGSLVWSGIYDLSLKVGDDVHESGYEQMKVEYPDINDQFDQFIVRYLNGTLTAEQIVRLKNGFPTTEREAKEFDEKQKANDAAMENYVRNLVKFAAPKLGIKDDRKRPKVGRNEPCPACSSGKKFKACCWNKYEN</sequence>
<dbReference type="PANTHER" id="PTHR33747:SF1">
    <property type="entry name" value="ADENYLATE CYCLASE-ASSOCIATED CAP C-TERMINAL DOMAIN-CONTAINING PROTEIN"/>
    <property type="match status" value="1"/>
</dbReference>
<dbReference type="GO" id="GO:0007010">
    <property type="term" value="P:cytoskeleton organization"/>
    <property type="evidence" value="ECO:0007669"/>
    <property type="project" value="InterPro"/>
</dbReference>
<name>L8HDY1_ACACF</name>
<dbReference type="SUPFAM" id="SSF69340">
    <property type="entry name" value="C-terminal domain of adenylylcyclase associated protein"/>
    <property type="match status" value="1"/>
</dbReference>
<dbReference type="Gene3D" id="2.160.20.70">
    <property type="match status" value="1"/>
</dbReference>
<dbReference type="Proteomes" id="UP000011083">
    <property type="component" value="Unassembled WGS sequence"/>
</dbReference>
<keyword evidence="3" id="KW-1185">Reference proteome</keyword>
<protein>
    <recommendedName>
        <fullName evidence="1">Adenylate cyclase-associated CAP C-terminal domain-containing protein</fullName>
    </recommendedName>
</protein>
<dbReference type="AlphaFoldDB" id="L8HDY1"/>
<dbReference type="Pfam" id="PF08603">
    <property type="entry name" value="CAP_C"/>
    <property type="match status" value="1"/>
</dbReference>
<accession>L8HDY1</accession>
<gene>
    <name evidence="2" type="ORF">ACA1_069850</name>
</gene>
<dbReference type="EMBL" id="KB007857">
    <property type="protein sequence ID" value="ELR23400.1"/>
    <property type="molecule type" value="Genomic_DNA"/>
</dbReference>
<evidence type="ECO:0000313" key="2">
    <source>
        <dbReference type="EMBL" id="ELR23400.1"/>
    </source>
</evidence>
<evidence type="ECO:0000313" key="3">
    <source>
        <dbReference type="Proteomes" id="UP000011083"/>
    </source>
</evidence>
<dbReference type="KEGG" id="acan:ACA1_069850"/>
<dbReference type="InterPro" id="IPR013912">
    <property type="entry name" value="Adenylate_cyclase-assoc_CAP_C"/>
</dbReference>
<proteinExistence type="predicted"/>
<feature type="domain" description="Adenylate cyclase-associated CAP C-terminal" evidence="1">
    <location>
        <begin position="58"/>
        <end position="156"/>
    </location>
</feature>
<reference evidence="2 3" key="1">
    <citation type="journal article" date="2013" name="Genome Biol.">
        <title>Genome of Acanthamoeba castellanii highlights extensive lateral gene transfer and early evolution of tyrosine kinase signaling.</title>
        <authorList>
            <person name="Clarke M."/>
            <person name="Lohan A.J."/>
            <person name="Liu B."/>
            <person name="Lagkouvardos I."/>
            <person name="Roy S."/>
            <person name="Zafar N."/>
            <person name="Bertelli C."/>
            <person name="Schilde C."/>
            <person name="Kianianmomeni A."/>
            <person name="Burglin T.R."/>
            <person name="Frech C."/>
            <person name="Turcotte B."/>
            <person name="Kopec K.O."/>
            <person name="Synnott J.M."/>
            <person name="Choo C."/>
            <person name="Paponov I."/>
            <person name="Finkler A."/>
            <person name="Soon Heng Tan C."/>
            <person name="Hutchins A.P."/>
            <person name="Weinmeier T."/>
            <person name="Rattei T."/>
            <person name="Chu J.S."/>
            <person name="Gimenez G."/>
            <person name="Irimia M."/>
            <person name="Rigden D.J."/>
            <person name="Fitzpatrick D.A."/>
            <person name="Lorenzo-Morales J."/>
            <person name="Bateman A."/>
            <person name="Chiu C.H."/>
            <person name="Tang P."/>
            <person name="Hegemann P."/>
            <person name="Fromm H."/>
            <person name="Raoult D."/>
            <person name="Greub G."/>
            <person name="Miranda-Saavedra D."/>
            <person name="Chen N."/>
            <person name="Nash P."/>
            <person name="Ginger M.L."/>
            <person name="Horn M."/>
            <person name="Schaap P."/>
            <person name="Caler L."/>
            <person name="Loftus B."/>
        </authorList>
    </citation>
    <scope>NUCLEOTIDE SEQUENCE [LARGE SCALE GENOMIC DNA]</scope>
    <source>
        <strain evidence="2 3">Neff</strain>
    </source>
</reference>
<dbReference type="OMA" id="GYPTTER"/>
<dbReference type="VEuPathDB" id="AmoebaDB:ACA1_069850"/>
<dbReference type="InterPro" id="IPR016098">
    <property type="entry name" value="CAP/MinC_C"/>
</dbReference>
<evidence type="ECO:0000259" key="1">
    <source>
        <dbReference type="Pfam" id="PF08603"/>
    </source>
</evidence>